<dbReference type="EMBL" id="VSSQ01035157">
    <property type="protein sequence ID" value="MPM87310.1"/>
    <property type="molecule type" value="Genomic_DNA"/>
</dbReference>
<accession>A0A645DCU8</accession>
<comment type="caution">
    <text evidence="1">The sequence shown here is derived from an EMBL/GenBank/DDBJ whole genome shotgun (WGS) entry which is preliminary data.</text>
</comment>
<name>A0A645DCU8_9ZZZZ</name>
<proteinExistence type="predicted"/>
<gene>
    <name evidence="1" type="ORF">SDC9_134406</name>
</gene>
<reference evidence="1" key="1">
    <citation type="submission" date="2019-08" db="EMBL/GenBank/DDBJ databases">
        <authorList>
            <person name="Kucharzyk K."/>
            <person name="Murdoch R.W."/>
            <person name="Higgins S."/>
            <person name="Loffler F."/>
        </authorList>
    </citation>
    <scope>NUCLEOTIDE SEQUENCE</scope>
</reference>
<dbReference type="AlphaFoldDB" id="A0A645DCU8"/>
<protein>
    <submittedName>
        <fullName evidence="1">Uncharacterized protein</fullName>
    </submittedName>
</protein>
<evidence type="ECO:0000313" key="1">
    <source>
        <dbReference type="EMBL" id="MPM87310.1"/>
    </source>
</evidence>
<sequence>MNSSEIKEALKNQYCQPEWILGFEVPNATGGLSKRRADAVAMNLFPSKNYEIRGFEIKISKSDLKRDLDNGSKSNEVAKYCDYWFLVTPKGLVKDELLPATWGVIEFDGQKLRQKVKPQRIEKVPMSASFAAALMQAQSRNIWQEINATINTRVQEATEEKLKSEYNDWEQRNISLKKDYHTVMQRLNKIKEETGLDLIHTWFEDDQIAIIKAAVSANDAKAMLFGIERMAERMKKCSQLMEEIGNAQLPDLSAFKEKE</sequence>
<organism evidence="1">
    <name type="scientific">bioreactor metagenome</name>
    <dbReference type="NCBI Taxonomy" id="1076179"/>
    <lineage>
        <taxon>unclassified sequences</taxon>
        <taxon>metagenomes</taxon>
        <taxon>ecological metagenomes</taxon>
    </lineage>
</organism>